<dbReference type="RefSeq" id="XP_005839706.1">
    <property type="nucleotide sequence ID" value="XM_005839649.1"/>
</dbReference>
<evidence type="ECO:0000256" key="4">
    <source>
        <dbReference type="ARBA" id="ARBA00022777"/>
    </source>
</evidence>
<proteinExistence type="predicted"/>
<dbReference type="InterPro" id="IPR030616">
    <property type="entry name" value="Aur-like"/>
</dbReference>
<dbReference type="SUPFAM" id="SSF49879">
    <property type="entry name" value="SMAD/FHA domain"/>
    <property type="match status" value="1"/>
</dbReference>
<dbReference type="EMBL" id="JH992972">
    <property type="protein sequence ID" value="EKX52726.1"/>
    <property type="molecule type" value="Genomic_DNA"/>
</dbReference>
<feature type="compositionally biased region" description="Basic and acidic residues" evidence="8">
    <location>
        <begin position="154"/>
        <end position="168"/>
    </location>
</feature>
<feature type="compositionally biased region" description="Polar residues" evidence="8">
    <location>
        <begin position="251"/>
        <end position="272"/>
    </location>
</feature>
<reference evidence="12" key="3">
    <citation type="submission" date="2016-03" db="UniProtKB">
        <authorList>
            <consortium name="EnsemblProtists"/>
        </authorList>
    </citation>
    <scope>IDENTIFICATION</scope>
</reference>
<protein>
    <submittedName>
        <fullName evidence="11 12">Uncharacterized protein</fullName>
    </submittedName>
</protein>
<dbReference type="Pfam" id="PF00498">
    <property type="entry name" value="FHA"/>
    <property type="match status" value="1"/>
</dbReference>
<evidence type="ECO:0000313" key="11">
    <source>
        <dbReference type="EMBL" id="EKX52726.1"/>
    </source>
</evidence>
<dbReference type="EnsemblProtists" id="EKX52726">
    <property type="protein sequence ID" value="EKX52726"/>
    <property type="gene ID" value="GUITHDRAFT_101877"/>
</dbReference>
<sequence length="415" mass="47289">MQAWGRLVSLNGRWSDVELSRNKMKFGRNSACQVKYDDMRISNLHFSIEKSSETDEKAVVWDYSTNGLFVNGNLIGRGNKQMIVDGDMLSLIVVPVRRSDGTYHHSDSSLNFIAYKFHFVSDEDETVDIAEVEEQPVAKVRYRGVRCDEEEELVKEGGEKKTMNHEGMKQNSQSLNEEVPALASNNIVHTQPNEQTSSSNNHFHSGMKEEKRMETTSSSSRTEQQVAVKVENQTKDEVEDENPPSAKRQCISPSDASNPRKSLDWSQNEENAGSLQEFEARYEKTNEIGEGAYAKVYVAVRKDTEQKVAVKILHLAKLKINGIRDSQVQDEINIQMKLSHPNIVRMLEYYFDAATKRFLLVMEHVAGGDLFEYLISKPDECISEELARKWFKQLLDGVEYCHSMEVSRSVEVGEK</sequence>
<feature type="domain" description="Protein kinase" evidence="10">
    <location>
        <begin position="282"/>
        <end position="415"/>
    </location>
</feature>
<dbReference type="PROSITE" id="PS50006">
    <property type="entry name" value="FHA_DOMAIN"/>
    <property type="match status" value="1"/>
</dbReference>
<evidence type="ECO:0000256" key="7">
    <source>
        <dbReference type="PROSITE-ProRule" id="PRU10141"/>
    </source>
</evidence>
<dbReference type="GO" id="GO:0004674">
    <property type="term" value="F:protein serine/threonine kinase activity"/>
    <property type="evidence" value="ECO:0007669"/>
    <property type="project" value="UniProtKB-KW"/>
</dbReference>
<dbReference type="InterPro" id="IPR008984">
    <property type="entry name" value="SMAD_FHA_dom_sf"/>
</dbReference>
<dbReference type="InterPro" id="IPR017441">
    <property type="entry name" value="Protein_kinase_ATP_BS"/>
</dbReference>
<evidence type="ECO:0000313" key="13">
    <source>
        <dbReference type="Proteomes" id="UP000011087"/>
    </source>
</evidence>
<keyword evidence="5 6" id="KW-0067">ATP-binding</keyword>
<dbReference type="PROSITE" id="PS00107">
    <property type="entry name" value="PROTEIN_KINASE_ATP"/>
    <property type="match status" value="1"/>
</dbReference>
<dbReference type="SUPFAM" id="SSF56112">
    <property type="entry name" value="Protein kinase-like (PK-like)"/>
    <property type="match status" value="1"/>
</dbReference>
<feature type="region of interest" description="Disordered" evidence="8">
    <location>
        <begin position="150"/>
        <end position="174"/>
    </location>
</feature>
<dbReference type="PaxDb" id="55529-EKX52726"/>
<keyword evidence="4" id="KW-0418">Kinase</keyword>
<dbReference type="PROSITE" id="PS50011">
    <property type="entry name" value="PROTEIN_KINASE_DOM"/>
    <property type="match status" value="1"/>
</dbReference>
<evidence type="ECO:0000256" key="6">
    <source>
        <dbReference type="PIRSR" id="PIRSR630616-2"/>
    </source>
</evidence>
<accession>L1JVW8</accession>
<gene>
    <name evidence="11" type="ORF">GUITHDRAFT_101877</name>
</gene>
<feature type="domain" description="FHA" evidence="9">
    <location>
        <begin position="24"/>
        <end position="75"/>
    </location>
</feature>
<keyword evidence="2" id="KW-0808">Transferase</keyword>
<dbReference type="AlphaFoldDB" id="L1JVW8"/>
<dbReference type="PANTHER" id="PTHR24350">
    <property type="entry name" value="SERINE/THREONINE-PROTEIN KINASE IAL-RELATED"/>
    <property type="match status" value="1"/>
</dbReference>
<dbReference type="eggNOG" id="KOG0586">
    <property type="taxonomic scope" value="Eukaryota"/>
</dbReference>
<feature type="region of interest" description="Disordered" evidence="8">
    <location>
        <begin position="189"/>
        <end position="272"/>
    </location>
</feature>
<organism evidence="11">
    <name type="scientific">Guillardia theta (strain CCMP2712)</name>
    <name type="common">Cryptophyte</name>
    <dbReference type="NCBI Taxonomy" id="905079"/>
    <lineage>
        <taxon>Eukaryota</taxon>
        <taxon>Cryptophyceae</taxon>
        <taxon>Pyrenomonadales</taxon>
        <taxon>Geminigeraceae</taxon>
        <taxon>Guillardia</taxon>
    </lineage>
</organism>
<dbReference type="GeneID" id="17309320"/>
<feature type="binding site" evidence="6 7">
    <location>
        <position position="311"/>
    </location>
    <ligand>
        <name>ATP</name>
        <dbReference type="ChEBI" id="CHEBI:30616"/>
    </ligand>
</feature>
<evidence type="ECO:0000256" key="8">
    <source>
        <dbReference type="SAM" id="MobiDB-lite"/>
    </source>
</evidence>
<keyword evidence="13" id="KW-1185">Reference proteome</keyword>
<evidence type="ECO:0000256" key="5">
    <source>
        <dbReference type="ARBA" id="ARBA00022840"/>
    </source>
</evidence>
<dbReference type="InterPro" id="IPR000719">
    <property type="entry name" value="Prot_kinase_dom"/>
</dbReference>
<evidence type="ECO:0000259" key="9">
    <source>
        <dbReference type="PROSITE" id="PS50006"/>
    </source>
</evidence>
<keyword evidence="1" id="KW-0723">Serine/threonine-protein kinase</keyword>
<dbReference type="InterPro" id="IPR011009">
    <property type="entry name" value="Kinase-like_dom_sf"/>
</dbReference>
<feature type="compositionally biased region" description="Polar residues" evidence="8">
    <location>
        <begin position="189"/>
        <end position="203"/>
    </location>
</feature>
<evidence type="ECO:0000256" key="2">
    <source>
        <dbReference type="ARBA" id="ARBA00022679"/>
    </source>
</evidence>
<dbReference type="Gene3D" id="2.60.200.20">
    <property type="match status" value="1"/>
</dbReference>
<dbReference type="GO" id="GO:0005524">
    <property type="term" value="F:ATP binding"/>
    <property type="evidence" value="ECO:0007669"/>
    <property type="project" value="UniProtKB-UniRule"/>
</dbReference>
<evidence type="ECO:0000256" key="1">
    <source>
        <dbReference type="ARBA" id="ARBA00022527"/>
    </source>
</evidence>
<dbReference type="Pfam" id="PF00069">
    <property type="entry name" value="Pkinase"/>
    <property type="match status" value="1"/>
</dbReference>
<evidence type="ECO:0000313" key="12">
    <source>
        <dbReference type="EnsemblProtists" id="EKX52726"/>
    </source>
</evidence>
<dbReference type="Gene3D" id="1.10.510.10">
    <property type="entry name" value="Transferase(Phosphotransferase) domain 1"/>
    <property type="match status" value="1"/>
</dbReference>
<dbReference type="KEGG" id="gtt:GUITHDRAFT_101877"/>
<keyword evidence="3 6" id="KW-0547">Nucleotide-binding</keyword>
<name>L1JVW8_GUITC</name>
<dbReference type="FunFam" id="3.30.200.20:FF:000042">
    <property type="entry name" value="Aurora kinase A"/>
    <property type="match status" value="1"/>
</dbReference>
<dbReference type="InterPro" id="IPR000253">
    <property type="entry name" value="FHA_dom"/>
</dbReference>
<dbReference type="STRING" id="905079.L1JVW8"/>
<dbReference type="HOGENOM" id="CLU_662992_0_0_1"/>
<evidence type="ECO:0000256" key="3">
    <source>
        <dbReference type="ARBA" id="ARBA00022741"/>
    </source>
</evidence>
<dbReference type="Proteomes" id="UP000011087">
    <property type="component" value="Unassembled WGS sequence"/>
</dbReference>
<reference evidence="11 13" key="1">
    <citation type="journal article" date="2012" name="Nature">
        <title>Algal genomes reveal evolutionary mosaicism and the fate of nucleomorphs.</title>
        <authorList>
            <consortium name="DOE Joint Genome Institute"/>
            <person name="Curtis B.A."/>
            <person name="Tanifuji G."/>
            <person name="Burki F."/>
            <person name="Gruber A."/>
            <person name="Irimia M."/>
            <person name="Maruyama S."/>
            <person name="Arias M.C."/>
            <person name="Ball S.G."/>
            <person name="Gile G.H."/>
            <person name="Hirakawa Y."/>
            <person name="Hopkins J.F."/>
            <person name="Kuo A."/>
            <person name="Rensing S.A."/>
            <person name="Schmutz J."/>
            <person name="Symeonidi A."/>
            <person name="Elias M."/>
            <person name="Eveleigh R.J."/>
            <person name="Herman E.K."/>
            <person name="Klute M.J."/>
            <person name="Nakayama T."/>
            <person name="Obornik M."/>
            <person name="Reyes-Prieto A."/>
            <person name="Armbrust E.V."/>
            <person name="Aves S.J."/>
            <person name="Beiko R.G."/>
            <person name="Coutinho P."/>
            <person name="Dacks J.B."/>
            <person name="Durnford D.G."/>
            <person name="Fast N.M."/>
            <person name="Green B.R."/>
            <person name="Grisdale C.J."/>
            <person name="Hempel F."/>
            <person name="Henrissat B."/>
            <person name="Hoppner M.P."/>
            <person name="Ishida K."/>
            <person name="Kim E."/>
            <person name="Koreny L."/>
            <person name="Kroth P.G."/>
            <person name="Liu Y."/>
            <person name="Malik S.B."/>
            <person name="Maier U.G."/>
            <person name="McRose D."/>
            <person name="Mock T."/>
            <person name="Neilson J.A."/>
            <person name="Onodera N.T."/>
            <person name="Poole A.M."/>
            <person name="Pritham E.J."/>
            <person name="Richards T.A."/>
            <person name="Rocap G."/>
            <person name="Roy S.W."/>
            <person name="Sarai C."/>
            <person name="Schaack S."/>
            <person name="Shirato S."/>
            <person name="Slamovits C.H."/>
            <person name="Spencer D.F."/>
            <person name="Suzuki S."/>
            <person name="Worden A.Z."/>
            <person name="Zauner S."/>
            <person name="Barry K."/>
            <person name="Bell C."/>
            <person name="Bharti A.K."/>
            <person name="Crow J.A."/>
            <person name="Grimwood J."/>
            <person name="Kramer R."/>
            <person name="Lindquist E."/>
            <person name="Lucas S."/>
            <person name="Salamov A."/>
            <person name="McFadden G.I."/>
            <person name="Lane C.E."/>
            <person name="Keeling P.J."/>
            <person name="Gray M.W."/>
            <person name="Grigoriev I.V."/>
            <person name="Archibald J.M."/>
        </authorList>
    </citation>
    <scope>NUCLEOTIDE SEQUENCE</scope>
    <source>
        <strain evidence="11 13">CCMP2712</strain>
    </source>
</reference>
<evidence type="ECO:0000259" key="10">
    <source>
        <dbReference type="PROSITE" id="PS50011"/>
    </source>
</evidence>
<dbReference type="SMART" id="SM00220">
    <property type="entry name" value="S_TKc"/>
    <property type="match status" value="1"/>
</dbReference>
<dbReference type="OrthoDB" id="2162455at2759"/>
<reference evidence="13" key="2">
    <citation type="submission" date="2012-11" db="EMBL/GenBank/DDBJ databases">
        <authorList>
            <person name="Kuo A."/>
            <person name="Curtis B.A."/>
            <person name="Tanifuji G."/>
            <person name="Burki F."/>
            <person name="Gruber A."/>
            <person name="Irimia M."/>
            <person name="Maruyama S."/>
            <person name="Arias M.C."/>
            <person name="Ball S.G."/>
            <person name="Gile G.H."/>
            <person name="Hirakawa Y."/>
            <person name="Hopkins J.F."/>
            <person name="Rensing S.A."/>
            <person name="Schmutz J."/>
            <person name="Symeonidi A."/>
            <person name="Elias M."/>
            <person name="Eveleigh R.J."/>
            <person name="Herman E.K."/>
            <person name="Klute M.J."/>
            <person name="Nakayama T."/>
            <person name="Obornik M."/>
            <person name="Reyes-Prieto A."/>
            <person name="Armbrust E.V."/>
            <person name="Aves S.J."/>
            <person name="Beiko R.G."/>
            <person name="Coutinho P."/>
            <person name="Dacks J.B."/>
            <person name="Durnford D.G."/>
            <person name="Fast N.M."/>
            <person name="Green B.R."/>
            <person name="Grisdale C."/>
            <person name="Hempe F."/>
            <person name="Henrissat B."/>
            <person name="Hoppner M.P."/>
            <person name="Ishida K.-I."/>
            <person name="Kim E."/>
            <person name="Koreny L."/>
            <person name="Kroth P.G."/>
            <person name="Liu Y."/>
            <person name="Malik S.-B."/>
            <person name="Maier U.G."/>
            <person name="McRose D."/>
            <person name="Mock T."/>
            <person name="Neilson J.A."/>
            <person name="Onodera N.T."/>
            <person name="Poole A.M."/>
            <person name="Pritham E.J."/>
            <person name="Richards T.A."/>
            <person name="Rocap G."/>
            <person name="Roy S.W."/>
            <person name="Sarai C."/>
            <person name="Schaack S."/>
            <person name="Shirato S."/>
            <person name="Slamovits C.H."/>
            <person name="Spencer D.F."/>
            <person name="Suzuki S."/>
            <person name="Worden A.Z."/>
            <person name="Zauner S."/>
            <person name="Barry K."/>
            <person name="Bell C."/>
            <person name="Bharti A.K."/>
            <person name="Crow J.A."/>
            <person name="Grimwood J."/>
            <person name="Kramer R."/>
            <person name="Lindquist E."/>
            <person name="Lucas S."/>
            <person name="Salamov A."/>
            <person name="McFadden G.I."/>
            <person name="Lane C.E."/>
            <person name="Keeling P.J."/>
            <person name="Gray M.W."/>
            <person name="Grigoriev I.V."/>
            <person name="Archibald J.M."/>
        </authorList>
    </citation>
    <scope>NUCLEOTIDE SEQUENCE</scope>
    <source>
        <strain evidence="13">CCMP2712</strain>
    </source>
</reference>
<dbReference type="SMART" id="SM00240">
    <property type="entry name" value="FHA"/>
    <property type="match status" value="1"/>
</dbReference>